<gene>
    <name evidence="3" type="ORF">ET495_00115</name>
</gene>
<accession>A0A4P6EKZ0</accession>
<evidence type="ECO:0000313" key="3">
    <source>
        <dbReference type="EMBL" id="QAY61969.1"/>
    </source>
</evidence>
<dbReference type="Pfam" id="PF03808">
    <property type="entry name" value="Glyco_tran_WecG"/>
    <property type="match status" value="1"/>
</dbReference>
<evidence type="ECO:0000256" key="1">
    <source>
        <dbReference type="ARBA" id="ARBA00022676"/>
    </source>
</evidence>
<dbReference type="PANTHER" id="PTHR34136">
    <property type="match status" value="1"/>
</dbReference>
<dbReference type="OrthoDB" id="9771846at2"/>
<proteinExistence type="predicted"/>
<dbReference type="NCBIfam" id="TIGR00696">
    <property type="entry name" value="wecG_tagA_cpsF"/>
    <property type="match status" value="1"/>
</dbReference>
<dbReference type="GO" id="GO:0016758">
    <property type="term" value="F:hexosyltransferase activity"/>
    <property type="evidence" value="ECO:0007669"/>
    <property type="project" value="TreeGrafter"/>
</dbReference>
<dbReference type="Proteomes" id="UP000291758">
    <property type="component" value="Chromosome"/>
</dbReference>
<dbReference type="PANTHER" id="PTHR34136:SF1">
    <property type="entry name" value="UDP-N-ACETYL-D-MANNOSAMINURONIC ACID TRANSFERASE"/>
    <property type="match status" value="1"/>
</dbReference>
<dbReference type="KEGG" id="xyl:ET495_00115"/>
<keyword evidence="4" id="KW-1185">Reference proteome</keyword>
<evidence type="ECO:0000256" key="2">
    <source>
        <dbReference type="ARBA" id="ARBA00022679"/>
    </source>
</evidence>
<name>A0A4P6EKZ0_9MICO</name>
<dbReference type="RefSeq" id="WP_129201648.1">
    <property type="nucleotide sequence ID" value="NZ_CP035495.1"/>
</dbReference>
<dbReference type="InterPro" id="IPR004629">
    <property type="entry name" value="WecG_TagA_CpsF"/>
</dbReference>
<reference evidence="3 4" key="1">
    <citation type="submission" date="2019-01" db="EMBL/GenBank/DDBJ databases">
        <title>Genome sequencing of strain 2JSPR-7.</title>
        <authorList>
            <person name="Heo J."/>
            <person name="Kim S.-J."/>
            <person name="Kim J.-S."/>
            <person name="Hong S.-B."/>
            <person name="Kwon S.-W."/>
        </authorList>
    </citation>
    <scope>NUCLEOTIDE SEQUENCE [LARGE SCALE GENOMIC DNA]</scope>
    <source>
        <strain evidence="3 4">2JSPR-7</strain>
    </source>
</reference>
<dbReference type="AlphaFoldDB" id="A0A4P6EKZ0"/>
<keyword evidence="2 3" id="KW-0808">Transferase</keyword>
<organism evidence="3 4">
    <name type="scientific">Xylanimonas allomyrinae</name>
    <dbReference type="NCBI Taxonomy" id="2509459"/>
    <lineage>
        <taxon>Bacteria</taxon>
        <taxon>Bacillati</taxon>
        <taxon>Actinomycetota</taxon>
        <taxon>Actinomycetes</taxon>
        <taxon>Micrococcales</taxon>
        <taxon>Promicromonosporaceae</taxon>
        <taxon>Xylanimonas</taxon>
    </lineage>
</organism>
<evidence type="ECO:0000313" key="4">
    <source>
        <dbReference type="Proteomes" id="UP000291758"/>
    </source>
</evidence>
<dbReference type="CDD" id="cd06533">
    <property type="entry name" value="Glyco_transf_WecG_TagA"/>
    <property type="match status" value="1"/>
</dbReference>
<protein>
    <submittedName>
        <fullName evidence="3">Glycosyltransferase</fullName>
    </submittedName>
</protein>
<dbReference type="EMBL" id="CP035495">
    <property type="protein sequence ID" value="QAY61969.1"/>
    <property type="molecule type" value="Genomic_DNA"/>
</dbReference>
<keyword evidence="1" id="KW-0328">Glycosyltransferase</keyword>
<sequence length="285" mass="30809">MTLSNAQAHVVERAVAARGDRPARITVGAVPVDLCSEPIAVTAIRERSTTDDATPPLAVVSVNLDHLHYFGSGGYLHGAFGIREGRSAPLHWLHLIDGAPIATRTEQLTGTRWPRLAGSDLIGPILRNAAADGVSVGFVGGAPETHLLLRQALAVSHPHLRIAGLWAPSRADLLDADTSHALAQEIAAADVDILVVCLGKPRQELWIDRYGALSGAKVFLAFGAVVDFLAHRVRRCPDWMARHGLEWAWRLALEPRRLARRYLVNGPGAYLAVRRTPPVEPPADR</sequence>